<dbReference type="Gene3D" id="3.30.420.10">
    <property type="entry name" value="Ribonuclease H-like superfamily/Ribonuclease H"/>
    <property type="match status" value="1"/>
</dbReference>
<feature type="domain" description="Integrase catalytic" evidence="2">
    <location>
        <begin position="80"/>
        <end position="267"/>
    </location>
</feature>
<evidence type="ECO:0000313" key="3">
    <source>
        <dbReference type="EMBL" id="SHK40116.1"/>
    </source>
</evidence>
<dbReference type="Proteomes" id="UP000243547">
    <property type="component" value="Unassembled WGS sequence"/>
</dbReference>
<organism evidence="3 4">
    <name type="scientific">Anaerobranca californiensis DSM 14826</name>
    <dbReference type="NCBI Taxonomy" id="1120989"/>
    <lineage>
        <taxon>Bacteria</taxon>
        <taxon>Bacillati</taxon>
        <taxon>Bacillota</taxon>
        <taxon>Clostridia</taxon>
        <taxon>Eubacteriales</taxon>
        <taxon>Proteinivoracaceae</taxon>
        <taxon>Anaerobranca</taxon>
    </lineage>
</organism>
<dbReference type="STRING" id="1120989.SAMN02745227_02175"/>
<dbReference type="RefSeq" id="WP_072908707.1">
    <property type="nucleotide sequence ID" value="NZ_FRAI01000048.1"/>
</dbReference>
<dbReference type="InterPro" id="IPR001584">
    <property type="entry name" value="Integrase_cat-core"/>
</dbReference>
<dbReference type="GO" id="GO:0003676">
    <property type="term" value="F:nucleic acid binding"/>
    <property type="evidence" value="ECO:0007669"/>
    <property type="project" value="InterPro"/>
</dbReference>
<dbReference type="InterPro" id="IPR036397">
    <property type="entry name" value="RNaseH_sf"/>
</dbReference>
<dbReference type="EMBL" id="FRAI01000048">
    <property type="protein sequence ID" value="SHK40116.1"/>
    <property type="molecule type" value="Genomic_DNA"/>
</dbReference>
<feature type="non-terminal residue" evidence="3">
    <location>
        <position position="1"/>
    </location>
</feature>
<dbReference type="OrthoDB" id="9794201at2"/>
<dbReference type="AlphaFoldDB" id="A0A1M6S5Z9"/>
<dbReference type="NCBIfam" id="NF033594">
    <property type="entry name" value="transpos_ISNCY_2"/>
    <property type="match status" value="1"/>
</dbReference>
<evidence type="ECO:0000313" key="4">
    <source>
        <dbReference type="Proteomes" id="UP000243547"/>
    </source>
</evidence>
<feature type="region of interest" description="Disordered" evidence="1">
    <location>
        <begin position="338"/>
        <end position="363"/>
    </location>
</feature>
<reference evidence="4" key="1">
    <citation type="submission" date="2016-11" db="EMBL/GenBank/DDBJ databases">
        <authorList>
            <person name="Varghese N."/>
            <person name="Submissions S."/>
        </authorList>
    </citation>
    <scope>NUCLEOTIDE SEQUENCE [LARGE SCALE GENOMIC DNA]</scope>
    <source>
        <strain evidence="4">DSM 14826</strain>
    </source>
</reference>
<proteinExistence type="predicted"/>
<dbReference type="GO" id="GO:0015074">
    <property type="term" value="P:DNA integration"/>
    <property type="evidence" value="ECO:0007669"/>
    <property type="project" value="InterPro"/>
</dbReference>
<dbReference type="PANTHER" id="PTHR35004">
    <property type="entry name" value="TRANSPOSASE RV3428C-RELATED"/>
    <property type="match status" value="1"/>
</dbReference>
<sequence>FIIHKNRGRKPQHALSDELKKTIIELKKKKYKDVNFNHFIDLLMEIENIKVSYSSVHRILTREGISSPRKKRKRKTHYRRKRMPQKGMLVQIDASKHHWIDGLPPFTLHGAIDDATGEILALFFTQEECMEGYFEIVRQIITNYGVPLSLYSDRHTIFVSPNNGKLSIEEQLAGKTVNLTQFGRAMEELGINIIKAGSPQAKGRVEKLWDTLQDRLKAELKIYGINSIEAANAFLPRFNKLYNKKFAVEPEKPQSAFRPLDPSIILDYILCTKENRTIIEGSAFSYKGKYYQLVKDNKKVPTMPKAKLTVLSSSKIGIKAFYAGSIYDTLIIEERPKKQSLQQSKDKSEKKYNPIKPASDHPWKQLPQKRTRIFYGETDSEILKMLEQLFNSTRAWA</sequence>
<evidence type="ECO:0000256" key="1">
    <source>
        <dbReference type="SAM" id="MobiDB-lite"/>
    </source>
</evidence>
<keyword evidence="4" id="KW-1185">Reference proteome</keyword>
<dbReference type="PROSITE" id="PS50994">
    <property type="entry name" value="INTEGRASE"/>
    <property type="match status" value="1"/>
</dbReference>
<name>A0A1M6S5Z9_9FIRM</name>
<dbReference type="InterPro" id="IPR047797">
    <property type="entry name" value="ISNCY_transpos"/>
</dbReference>
<dbReference type="PANTHER" id="PTHR35004:SF7">
    <property type="entry name" value="INTEGRASE PROTEIN"/>
    <property type="match status" value="1"/>
</dbReference>
<dbReference type="SUPFAM" id="SSF53098">
    <property type="entry name" value="Ribonuclease H-like"/>
    <property type="match status" value="1"/>
</dbReference>
<protein>
    <submittedName>
        <fullName evidence="3">Integrase core domain-containing protein</fullName>
    </submittedName>
</protein>
<dbReference type="InterPro" id="IPR012337">
    <property type="entry name" value="RNaseH-like_sf"/>
</dbReference>
<feature type="compositionally biased region" description="Basic and acidic residues" evidence="1">
    <location>
        <begin position="344"/>
        <end position="363"/>
    </location>
</feature>
<evidence type="ECO:0000259" key="2">
    <source>
        <dbReference type="PROSITE" id="PS50994"/>
    </source>
</evidence>
<accession>A0A1M6S5Z9</accession>
<gene>
    <name evidence="3" type="ORF">SAMN02745227_02175</name>
</gene>